<keyword evidence="3" id="KW-1185">Reference proteome</keyword>
<evidence type="ECO:0000313" key="3">
    <source>
        <dbReference type="Proteomes" id="UP000717696"/>
    </source>
</evidence>
<gene>
    <name evidence="2" type="ORF">B0J13DRAFT_289780</name>
</gene>
<organism evidence="2 3">
    <name type="scientific">Dactylonectria estremocensis</name>
    <dbReference type="NCBI Taxonomy" id="1079267"/>
    <lineage>
        <taxon>Eukaryota</taxon>
        <taxon>Fungi</taxon>
        <taxon>Dikarya</taxon>
        <taxon>Ascomycota</taxon>
        <taxon>Pezizomycotina</taxon>
        <taxon>Sordariomycetes</taxon>
        <taxon>Hypocreomycetidae</taxon>
        <taxon>Hypocreales</taxon>
        <taxon>Nectriaceae</taxon>
        <taxon>Dactylonectria</taxon>
    </lineage>
</organism>
<name>A0A9P9JBZ0_9HYPO</name>
<dbReference type="AlphaFoldDB" id="A0A9P9JBZ0"/>
<evidence type="ECO:0000256" key="1">
    <source>
        <dbReference type="SAM" id="SignalP"/>
    </source>
</evidence>
<feature type="chain" id="PRO_5040456230" evidence="1">
    <location>
        <begin position="19"/>
        <end position="137"/>
    </location>
</feature>
<reference evidence="2" key="1">
    <citation type="journal article" date="2021" name="Nat. Commun.">
        <title>Genetic determinants of endophytism in the Arabidopsis root mycobiome.</title>
        <authorList>
            <person name="Mesny F."/>
            <person name="Miyauchi S."/>
            <person name="Thiergart T."/>
            <person name="Pickel B."/>
            <person name="Atanasova L."/>
            <person name="Karlsson M."/>
            <person name="Huettel B."/>
            <person name="Barry K.W."/>
            <person name="Haridas S."/>
            <person name="Chen C."/>
            <person name="Bauer D."/>
            <person name="Andreopoulos W."/>
            <person name="Pangilinan J."/>
            <person name="LaButti K."/>
            <person name="Riley R."/>
            <person name="Lipzen A."/>
            <person name="Clum A."/>
            <person name="Drula E."/>
            <person name="Henrissat B."/>
            <person name="Kohler A."/>
            <person name="Grigoriev I.V."/>
            <person name="Martin F.M."/>
            <person name="Hacquard S."/>
        </authorList>
    </citation>
    <scope>NUCLEOTIDE SEQUENCE</scope>
    <source>
        <strain evidence="2">MPI-CAGE-AT-0021</strain>
    </source>
</reference>
<accession>A0A9P9JBZ0</accession>
<dbReference type="EMBL" id="JAGMUU010000006">
    <property type="protein sequence ID" value="KAH7150500.1"/>
    <property type="molecule type" value="Genomic_DNA"/>
</dbReference>
<keyword evidence="1" id="KW-0732">Signal</keyword>
<evidence type="ECO:0000313" key="2">
    <source>
        <dbReference type="EMBL" id="KAH7150500.1"/>
    </source>
</evidence>
<comment type="caution">
    <text evidence="2">The sequence shown here is derived from an EMBL/GenBank/DDBJ whole genome shotgun (WGS) entry which is preliminary data.</text>
</comment>
<feature type="signal peptide" evidence="1">
    <location>
        <begin position="1"/>
        <end position="18"/>
    </location>
</feature>
<dbReference type="Proteomes" id="UP000717696">
    <property type="component" value="Unassembled WGS sequence"/>
</dbReference>
<protein>
    <submittedName>
        <fullName evidence="2">Uncharacterized protein</fullName>
    </submittedName>
</protein>
<proteinExistence type="predicted"/>
<sequence length="137" mass="15514">MTSLLPSLLLSLLRTGCGVSDSLHSHQSSEVRWSKREEYLHGNSFTHMSGIYQVQLWAGRCLKNGKPMHGIMRRAGPQVLQTRKDKPNASSFFGSRAWPWLVEIKGSPVWKAAQLLVLSLSRQARVTCRNETRQKLL</sequence>